<dbReference type="Proteomes" id="UP001304650">
    <property type="component" value="Chromosome"/>
</dbReference>
<reference evidence="2" key="1">
    <citation type="submission" date="2022-02" db="EMBL/GenBank/DDBJ databases">
        <title>Paenibacillus sp. MBLB1832 Whole Genome Shotgun Sequencing.</title>
        <authorList>
            <person name="Hwang C.Y."/>
            <person name="Cho E.-S."/>
            <person name="Seo M.-J."/>
        </authorList>
    </citation>
    <scope>NUCLEOTIDE SEQUENCE</scope>
    <source>
        <strain evidence="2">MBLB1832</strain>
    </source>
</reference>
<dbReference type="Gene3D" id="2.60.40.2220">
    <property type="match status" value="1"/>
</dbReference>
<dbReference type="PANTHER" id="PTHR46017">
    <property type="entry name" value="ALPHA-MANNOSIDASE 2C1"/>
    <property type="match status" value="1"/>
</dbReference>
<evidence type="ECO:0000259" key="1">
    <source>
        <dbReference type="Pfam" id="PF17677"/>
    </source>
</evidence>
<dbReference type="SUPFAM" id="SSF74650">
    <property type="entry name" value="Galactose mutarotase-like"/>
    <property type="match status" value="1"/>
</dbReference>
<keyword evidence="2" id="KW-0378">Hydrolase</keyword>
<accession>A0AA96LR81</accession>
<evidence type="ECO:0000313" key="3">
    <source>
        <dbReference type="Proteomes" id="UP001304650"/>
    </source>
</evidence>
<name>A0AA96LR81_9BACL</name>
<dbReference type="PANTHER" id="PTHR46017:SF1">
    <property type="entry name" value="ALPHA-MANNOSIDASE 2C1"/>
    <property type="match status" value="1"/>
</dbReference>
<feature type="domain" description="Glycosyl hydrolases family 38 C-terminal" evidence="1">
    <location>
        <begin position="76"/>
        <end position="149"/>
    </location>
</feature>
<dbReference type="EMBL" id="CP130319">
    <property type="protein sequence ID" value="WNR45762.1"/>
    <property type="molecule type" value="Genomic_DNA"/>
</dbReference>
<dbReference type="GO" id="GO:0009313">
    <property type="term" value="P:oligosaccharide catabolic process"/>
    <property type="evidence" value="ECO:0007669"/>
    <property type="project" value="TreeGrafter"/>
</dbReference>
<dbReference type="Pfam" id="PF17677">
    <property type="entry name" value="Glyco_hydro38C2"/>
    <property type="match status" value="1"/>
</dbReference>
<dbReference type="AlphaFoldDB" id="A0AA96LR81"/>
<organism evidence="2 3">
    <name type="scientific">Paenibacillus roseopurpureus</name>
    <dbReference type="NCBI Taxonomy" id="2918901"/>
    <lineage>
        <taxon>Bacteria</taxon>
        <taxon>Bacillati</taxon>
        <taxon>Bacillota</taxon>
        <taxon>Bacilli</taxon>
        <taxon>Bacillales</taxon>
        <taxon>Paenibacillaceae</taxon>
        <taxon>Paenibacillus</taxon>
    </lineage>
</organism>
<dbReference type="GO" id="GO:0004559">
    <property type="term" value="F:alpha-mannosidase activity"/>
    <property type="evidence" value="ECO:0007669"/>
    <property type="project" value="TreeGrafter"/>
</dbReference>
<dbReference type="GO" id="GO:0030246">
    <property type="term" value="F:carbohydrate binding"/>
    <property type="evidence" value="ECO:0007669"/>
    <property type="project" value="InterPro"/>
</dbReference>
<dbReference type="Gene3D" id="2.70.98.30">
    <property type="entry name" value="Golgi alpha-mannosidase II, domain 4"/>
    <property type="match status" value="1"/>
</dbReference>
<dbReference type="KEGG" id="proo:MJB10_06580"/>
<keyword evidence="3" id="KW-1185">Reference proteome</keyword>
<proteinExistence type="predicted"/>
<dbReference type="RefSeq" id="WP_314802774.1">
    <property type="nucleotide sequence ID" value="NZ_CP130319.1"/>
</dbReference>
<protein>
    <submittedName>
        <fullName evidence="2">Glycosyl hydrolase-related protein</fullName>
    </submittedName>
</protein>
<evidence type="ECO:0000313" key="2">
    <source>
        <dbReference type="EMBL" id="WNR45762.1"/>
    </source>
</evidence>
<dbReference type="InterPro" id="IPR011013">
    <property type="entry name" value="Gal_mutarotase_sf_dom"/>
</dbReference>
<sequence>MRITLLKAPKYPDTTCDIGHHHFTYSLYLHEGDWRTGRVDEEGWKFNVPFLVYPIAPESEAVSEKTWLTLESAGGVFLSALKPAEDGSDDLILRLYENHGARTPVKVIFPHTSILSASECDLMERELHSLNVVDTSICLAFTPFEIKTIRMKRLQGVQFHATGFPFRGDSY</sequence>
<dbReference type="InterPro" id="IPR041147">
    <property type="entry name" value="GH38_C"/>
</dbReference>
<gene>
    <name evidence="2" type="ORF">MJB10_06580</name>
</gene>